<feature type="transmembrane region" description="Helical" evidence="1">
    <location>
        <begin position="46"/>
        <end position="66"/>
    </location>
</feature>
<dbReference type="RefSeq" id="WP_163227114.1">
    <property type="nucleotide sequence ID" value="NZ_VYSG01000001.1"/>
</dbReference>
<keyword evidence="1" id="KW-0812">Transmembrane</keyword>
<keyword evidence="1" id="KW-0472">Membrane</keyword>
<evidence type="ECO:0000313" key="3">
    <source>
        <dbReference type="Proteomes" id="UP000469292"/>
    </source>
</evidence>
<gene>
    <name evidence="2" type="ORF">F6S87_02790</name>
</gene>
<feature type="transmembrane region" description="Helical" evidence="1">
    <location>
        <begin position="72"/>
        <end position="90"/>
    </location>
</feature>
<evidence type="ECO:0000256" key="1">
    <source>
        <dbReference type="SAM" id="Phobius"/>
    </source>
</evidence>
<dbReference type="EMBL" id="VYSG01000001">
    <property type="protein sequence ID" value="NEG69563.1"/>
    <property type="molecule type" value="Genomic_DNA"/>
</dbReference>
<comment type="caution">
    <text evidence="2">The sequence shown here is derived from an EMBL/GenBank/DDBJ whole genome shotgun (WGS) entry which is preliminary data.</text>
</comment>
<dbReference type="Proteomes" id="UP000469292">
    <property type="component" value="Unassembled WGS sequence"/>
</dbReference>
<feature type="transmembrane region" description="Helical" evidence="1">
    <location>
        <begin position="6"/>
        <end position="26"/>
    </location>
</feature>
<dbReference type="AlphaFoldDB" id="A0A6I5NGS2"/>
<organism evidence="2 3">
    <name type="scientific">Bifidobacterium choloepi</name>
    <dbReference type="NCBI Taxonomy" id="2614131"/>
    <lineage>
        <taxon>Bacteria</taxon>
        <taxon>Bacillati</taxon>
        <taxon>Actinomycetota</taxon>
        <taxon>Actinomycetes</taxon>
        <taxon>Bifidobacteriales</taxon>
        <taxon>Bifidobacteriaceae</taxon>
        <taxon>Bifidobacterium</taxon>
    </lineage>
</organism>
<proteinExistence type="predicted"/>
<keyword evidence="1" id="KW-1133">Transmembrane helix</keyword>
<evidence type="ECO:0000313" key="2">
    <source>
        <dbReference type="EMBL" id="NEG69563.1"/>
    </source>
</evidence>
<protein>
    <submittedName>
        <fullName evidence="2">Uncharacterized protein</fullName>
    </submittedName>
</protein>
<sequence length="148" mass="15922">MGEVWNWLSLALSWIGLLQAVVLLVAVTRHKAVGNARWLRFLQDPLGGAGVVCFLIGLSTMCRALADKPSPWSLGLNAVVIGVIALLMGIDGRSIRRRLVRAEDELAGLREGHGELDVPTFRGFTVMTGPSEPVPPELLAEGARQSAE</sequence>
<reference evidence="2 3" key="1">
    <citation type="submission" date="2019-09" db="EMBL/GenBank/DDBJ databases">
        <title>Phylogenetic characterization of a novel taxon of the genus Bifidobacterium: Bifidobacterium choloepi sp. nov.</title>
        <authorList>
            <person name="Modesto M."/>
            <person name="Satti M."/>
        </authorList>
    </citation>
    <scope>NUCLEOTIDE SEQUENCE [LARGE SCALE GENOMIC DNA]</scope>
    <source>
        <strain evidence="2 3">BRDM6</strain>
    </source>
</reference>
<accession>A0A6I5NGS2</accession>
<name>A0A6I5NGS2_9BIFI</name>
<keyword evidence="3" id="KW-1185">Reference proteome</keyword>